<sequence length="110" mass="12497">MPDSNYDDMPALQCGSCSNISSKGGYKWEEENPSVIMCCCPDFHVKRQIFEPSFEELSELIGGYFQIIQVDIGLLYIDENTVLTNRPKNIQASDLAHFEIMGNTVLWINE</sequence>
<protein>
    <submittedName>
        <fullName evidence="1">Uncharacterized protein</fullName>
    </submittedName>
</protein>
<reference evidence="1" key="1">
    <citation type="journal article" date="2020" name="Nature">
        <title>Giant virus diversity and host interactions through global metagenomics.</title>
        <authorList>
            <person name="Schulz F."/>
            <person name="Roux S."/>
            <person name="Paez-Espino D."/>
            <person name="Jungbluth S."/>
            <person name="Walsh D.A."/>
            <person name="Denef V.J."/>
            <person name="McMahon K.D."/>
            <person name="Konstantinidis K.T."/>
            <person name="Eloe-Fadrosh E.A."/>
            <person name="Kyrpides N.C."/>
            <person name="Woyke T."/>
        </authorList>
    </citation>
    <scope>NUCLEOTIDE SEQUENCE</scope>
    <source>
        <strain evidence="1">GVMAG-S-1016713-169</strain>
    </source>
</reference>
<dbReference type="EMBL" id="MN740576">
    <property type="protein sequence ID" value="QHU34642.1"/>
    <property type="molecule type" value="Genomic_DNA"/>
</dbReference>
<organism evidence="1">
    <name type="scientific">viral metagenome</name>
    <dbReference type="NCBI Taxonomy" id="1070528"/>
    <lineage>
        <taxon>unclassified sequences</taxon>
        <taxon>metagenomes</taxon>
        <taxon>organismal metagenomes</taxon>
    </lineage>
</organism>
<dbReference type="AlphaFoldDB" id="A0A6C0LZF7"/>
<accession>A0A6C0LZF7</accession>
<proteinExistence type="predicted"/>
<evidence type="ECO:0000313" key="1">
    <source>
        <dbReference type="EMBL" id="QHU34642.1"/>
    </source>
</evidence>
<name>A0A6C0LZF7_9ZZZZ</name>